<gene>
    <name evidence="2" type="ORF">ACFFX0_08985</name>
</gene>
<sequence length="83" mass="8774">MPRGNSGACSPRSGATPLGRSGAFRAPARRWRAAARAGRCGRSRIGSLRRPAPGRQGGGRPGRHAGPRPGKARSRRPRTGPRR</sequence>
<keyword evidence="3" id="KW-1185">Reference proteome</keyword>
<accession>A0ABV5FYL5</accession>
<evidence type="ECO:0000256" key="1">
    <source>
        <dbReference type="SAM" id="MobiDB-lite"/>
    </source>
</evidence>
<dbReference type="Proteomes" id="UP001589575">
    <property type="component" value="Unassembled WGS sequence"/>
</dbReference>
<name>A0ABV5FYL5_9MICC</name>
<protein>
    <submittedName>
        <fullName evidence="2">Uncharacterized protein</fullName>
    </submittedName>
</protein>
<dbReference type="EMBL" id="JBHMFI010000001">
    <property type="protein sequence ID" value="MFB9071323.1"/>
    <property type="molecule type" value="Genomic_DNA"/>
</dbReference>
<reference evidence="2 3" key="1">
    <citation type="submission" date="2024-09" db="EMBL/GenBank/DDBJ databases">
        <authorList>
            <person name="Sun Q."/>
            <person name="Mori K."/>
        </authorList>
    </citation>
    <scope>NUCLEOTIDE SEQUENCE [LARGE SCALE GENOMIC DNA]</scope>
    <source>
        <strain evidence="2 3">CCM 7609</strain>
    </source>
</reference>
<evidence type="ECO:0000313" key="2">
    <source>
        <dbReference type="EMBL" id="MFB9071323.1"/>
    </source>
</evidence>
<organism evidence="2 3">
    <name type="scientific">Citricoccus parietis</name>
    <dbReference type="NCBI Taxonomy" id="592307"/>
    <lineage>
        <taxon>Bacteria</taxon>
        <taxon>Bacillati</taxon>
        <taxon>Actinomycetota</taxon>
        <taxon>Actinomycetes</taxon>
        <taxon>Micrococcales</taxon>
        <taxon>Micrococcaceae</taxon>
        <taxon>Citricoccus</taxon>
    </lineage>
</organism>
<feature type="compositionally biased region" description="Low complexity" evidence="1">
    <location>
        <begin position="34"/>
        <end position="54"/>
    </location>
</feature>
<comment type="caution">
    <text evidence="2">The sequence shown here is derived from an EMBL/GenBank/DDBJ whole genome shotgun (WGS) entry which is preliminary data.</text>
</comment>
<evidence type="ECO:0000313" key="3">
    <source>
        <dbReference type="Proteomes" id="UP001589575"/>
    </source>
</evidence>
<feature type="region of interest" description="Disordered" evidence="1">
    <location>
        <begin position="1"/>
        <end position="83"/>
    </location>
</feature>
<proteinExistence type="predicted"/>
<feature type="compositionally biased region" description="Basic residues" evidence="1">
    <location>
        <begin position="61"/>
        <end position="83"/>
    </location>
</feature>